<dbReference type="InterPro" id="IPR013538">
    <property type="entry name" value="ASHA1/2-like_C"/>
</dbReference>
<evidence type="ECO:0000259" key="2">
    <source>
        <dbReference type="Pfam" id="PF08327"/>
    </source>
</evidence>
<name>A0A3S8U9T0_9RHOB</name>
<keyword evidence="4" id="KW-1185">Reference proteome</keyword>
<dbReference type="SUPFAM" id="SSF55961">
    <property type="entry name" value="Bet v1-like"/>
    <property type="match status" value="1"/>
</dbReference>
<evidence type="ECO:0000313" key="4">
    <source>
        <dbReference type="Proteomes" id="UP000282002"/>
    </source>
</evidence>
<dbReference type="OrthoDB" id="9805228at2"/>
<dbReference type="Pfam" id="PF08327">
    <property type="entry name" value="AHSA1"/>
    <property type="match status" value="1"/>
</dbReference>
<evidence type="ECO:0000256" key="1">
    <source>
        <dbReference type="ARBA" id="ARBA00006817"/>
    </source>
</evidence>
<feature type="domain" description="Activator of Hsp90 ATPase homologue 1/2-like C-terminal" evidence="2">
    <location>
        <begin position="27"/>
        <end position="160"/>
    </location>
</feature>
<dbReference type="RefSeq" id="WP_125326535.1">
    <property type="nucleotide sequence ID" value="NZ_CP034328.1"/>
</dbReference>
<gene>
    <name evidence="3" type="ORF">EI545_16845</name>
</gene>
<dbReference type="Proteomes" id="UP000282002">
    <property type="component" value="Chromosome"/>
</dbReference>
<comment type="similarity">
    <text evidence="1">Belongs to the AHA1 family.</text>
</comment>
<dbReference type="KEGG" id="taw:EI545_16845"/>
<organism evidence="3 4">
    <name type="scientific">Tabrizicola piscis</name>
    <dbReference type="NCBI Taxonomy" id="2494374"/>
    <lineage>
        <taxon>Bacteria</taxon>
        <taxon>Pseudomonadati</taxon>
        <taxon>Pseudomonadota</taxon>
        <taxon>Alphaproteobacteria</taxon>
        <taxon>Rhodobacterales</taxon>
        <taxon>Paracoccaceae</taxon>
        <taxon>Tabrizicola</taxon>
    </lineage>
</organism>
<dbReference type="Gene3D" id="3.30.530.20">
    <property type="match status" value="1"/>
</dbReference>
<dbReference type="InterPro" id="IPR023393">
    <property type="entry name" value="START-like_dom_sf"/>
</dbReference>
<reference evidence="3 4" key="1">
    <citation type="submission" date="2018-12" db="EMBL/GenBank/DDBJ databases">
        <title>Complete genome sequencing of Tabrizicola sp. K13M18.</title>
        <authorList>
            <person name="Bae J.-W."/>
        </authorList>
    </citation>
    <scope>NUCLEOTIDE SEQUENCE [LARGE SCALE GENOMIC DNA]</scope>
    <source>
        <strain evidence="3 4">K13M18</strain>
    </source>
</reference>
<proteinExistence type="inferred from homology"/>
<accession>A0A3S8U9T0</accession>
<sequence length="162" mass="17720">MTAPQTSPPLKLVTDGDTRIIVTRHLAAPPALVFRAHTEADLIRRWMLGPDGWTMPVCHSDPRPGGTFRFEWSNGAGHSFHATGEYLEVTPTRIVHVERMFLPDPTPDNHVETRFDPAAGGTLLTMTMTLQSAEDRAAILASGMSDGLEVSYARLETILEGA</sequence>
<dbReference type="AlphaFoldDB" id="A0A3S8U9T0"/>
<evidence type="ECO:0000313" key="3">
    <source>
        <dbReference type="EMBL" id="AZL60343.1"/>
    </source>
</evidence>
<dbReference type="EMBL" id="CP034328">
    <property type="protein sequence ID" value="AZL60343.1"/>
    <property type="molecule type" value="Genomic_DNA"/>
</dbReference>
<protein>
    <recommendedName>
        <fullName evidence="2">Activator of Hsp90 ATPase homologue 1/2-like C-terminal domain-containing protein</fullName>
    </recommendedName>
</protein>